<evidence type="ECO:0000313" key="2">
    <source>
        <dbReference type="Proteomes" id="UP000247810"/>
    </source>
</evidence>
<protein>
    <submittedName>
        <fullName evidence="1">Uncharacterized protein</fullName>
    </submittedName>
</protein>
<dbReference type="VEuPathDB" id="FungiDB:BO71DRAFT_404520"/>
<accession>A0A319CZ07</accession>
<keyword evidence="2" id="KW-1185">Reference proteome</keyword>
<evidence type="ECO:0000313" key="1">
    <source>
        <dbReference type="EMBL" id="PYH87617.1"/>
    </source>
</evidence>
<name>A0A319CZ07_9EURO</name>
<gene>
    <name evidence="1" type="ORF">BO71DRAFT_404520</name>
</gene>
<reference evidence="1 2" key="1">
    <citation type="submission" date="2018-02" db="EMBL/GenBank/DDBJ databases">
        <title>The genomes of Aspergillus section Nigri reveals drivers in fungal speciation.</title>
        <authorList>
            <consortium name="DOE Joint Genome Institute"/>
            <person name="Vesth T.C."/>
            <person name="Nybo J."/>
            <person name="Theobald S."/>
            <person name="Brandl J."/>
            <person name="Frisvad J.C."/>
            <person name="Nielsen K.F."/>
            <person name="Lyhne E.K."/>
            <person name="Kogle M.E."/>
            <person name="Kuo A."/>
            <person name="Riley R."/>
            <person name="Clum A."/>
            <person name="Nolan M."/>
            <person name="Lipzen A."/>
            <person name="Salamov A."/>
            <person name="Henrissat B."/>
            <person name="Wiebenga A."/>
            <person name="De vries R.P."/>
            <person name="Grigoriev I.V."/>
            <person name="Mortensen U.H."/>
            <person name="Andersen M.R."/>
            <person name="Baker S.E."/>
        </authorList>
    </citation>
    <scope>NUCLEOTIDE SEQUENCE [LARGE SCALE GENOMIC DNA]</scope>
    <source>
        <strain evidence="1 2">CBS 707.79</strain>
    </source>
</reference>
<organism evidence="1 2">
    <name type="scientific">Aspergillus ellipticus CBS 707.79</name>
    <dbReference type="NCBI Taxonomy" id="1448320"/>
    <lineage>
        <taxon>Eukaryota</taxon>
        <taxon>Fungi</taxon>
        <taxon>Dikarya</taxon>
        <taxon>Ascomycota</taxon>
        <taxon>Pezizomycotina</taxon>
        <taxon>Eurotiomycetes</taxon>
        <taxon>Eurotiomycetidae</taxon>
        <taxon>Eurotiales</taxon>
        <taxon>Aspergillaceae</taxon>
        <taxon>Aspergillus</taxon>
        <taxon>Aspergillus subgen. Circumdati</taxon>
    </lineage>
</organism>
<proteinExistence type="predicted"/>
<dbReference type="EMBL" id="KZ826202">
    <property type="protein sequence ID" value="PYH87617.1"/>
    <property type="molecule type" value="Genomic_DNA"/>
</dbReference>
<dbReference type="OrthoDB" id="2351791at2759"/>
<dbReference type="Proteomes" id="UP000247810">
    <property type="component" value="Unassembled WGS sequence"/>
</dbReference>
<dbReference type="AlphaFoldDB" id="A0A319CZ07"/>
<sequence length="102" mass="11196">MFTFFRALGQTLGVALGGTIFANRFHVSLQAQPGLDVLHRAASAGNLSTDAVALVQLVAHLPDPAMQWDLRTVFVDSLRIVWAFCCGEGRRRRLVESRDATI</sequence>